<proteinExistence type="inferred from homology"/>
<feature type="region of interest" description="Disordered" evidence="6">
    <location>
        <begin position="1"/>
        <end position="212"/>
    </location>
</feature>
<organism evidence="7 8">
    <name type="scientific">Drosophila willistoni</name>
    <name type="common">Fruit fly</name>
    <dbReference type="NCBI Taxonomy" id="7260"/>
    <lineage>
        <taxon>Eukaryota</taxon>
        <taxon>Metazoa</taxon>
        <taxon>Ecdysozoa</taxon>
        <taxon>Arthropoda</taxon>
        <taxon>Hexapoda</taxon>
        <taxon>Insecta</taxon>
        <taxon>Pterygota</taxon>
        <taxon>Neoptera</taxon>
        <taxon>Endopterygota</taxon>
        <taxon>Diptera</taxon>
        <taxon>Brachycera</taxon>
        <taxon>Muscomorpha</taxon>
        <taxon>Ephydroidea</taxon>
        <taxon>Drosophilidae</taxon>
        <taxon>Drosophila</taxon>
        <taxon>Sophophora</taxon>
    </lineage>
</organism>
<comment type="similarity">
    <text evidence="2">Belongs to the eukaryotic mitochondrial porin family.</text>
</comment>
<dbReference type="Pfam" id="PF01459">
    <property type="entry name" value="Porin_3"/>
    <property type="match status" value="1"/>
</dbReference>
<keyword evidence="3" id="KW-0472">Membrane</keyword>
<dbReference type="InterPro" id="IPR001925">
    <property type="entry name" value="Porin_Euk"/>
</dbReference>
<dbReference type="GO" id="GO:0005741">
    <property type="term" value="C:mitochondrial outer membrane"/>
    <property type="evidence" value="ECO:0007669"/>
    <property type="project" value="UniProtKB-SubCell"/>
</dbReference>
<keyword evidence="4" id="KW-0496">Mitochondrion</keyword>
<dbReference type="Gene3D" id="2.40.160.10">
    <property type="entry name" value="Porin"/>
    <property type="match status" value="1"/>
</dbReference>
<keyword evidence="5" id="KW-0626">Porin</keyword>
<comment type="subcellular location">
    <subcellularLocation>
        <location evidence="1">Mitochondrion outer membrane</location>
    </subcellularLocation>
</comment>
<keyword evidence="3" id="KW-0812">Transmembrane</keyword>
<feature type="compositionally biased region" description="Basic and acidic residues" evidence="6">
    <location>
        <begin position="157"/>
        <end position="167"/>
    </location>
</feature>
<dbReference type="AlphaFoldDB" id="B4MU47"/>
<protein>
    <recommendedName>
        <fullName evidence="9">Voltage-dependent anion-selective channel protein 3</fullName>
    </recommendedName>
</protein>
<dbReference type="SMR" id="B4MU47"/>
<dbReference type="CDD" id="cd07306">
    <property type="entry name" value="Porin3_VDAC"/>
    <property type="match status" value="1"/>
</dbReference>
<dbReference type="GO" id="GO:0015288">
    <property type="term" value="F:porin activity"/>
    <property type="evidence" value="ECO:0007669"/>
    <property type="project" value="UniProtKB-KW"/>
</dbReference>
<dbReference type="InParanoid" id="B4MU47"/>
<evidence type="ECO:0000256" key="3">
    <source>
        <dbReference type="ARBA" id="ARBA00022452"/>
    </source>
</evidence>
<dbReference type="InterPro" id="IPR023614">
    <property type="entry name" value="Porin_dom_sf"/>
</dbReference>
<name>B4MU47_DROWI</name>
<dbReference type="InterPro" id="IPR027246">
    <property type="entry name" value="Porin_Euk/Tom40"/>
</dbReference>
<evidence type="ECO:0000256" key="4">
    <source>
        <dbReference type="ARBA" id="ARBA00022787"/>
    </source>
</evidence>
<feature type="compositionally biased region" description="Basic and acidic residues" evidence="6">
    <location>
        <begin position="130"/>
        <end position="140"/>
    </location>
</feature>
<feature type="compositionally biased region" description="Basic and acidic residues" evidence="6">
    <location>
        <begin position="182"/>
        <end position="194"/>
    </location>
</feature>
<dbReference type="Proteomes" id="UP000007798">
    <property type="component" value="Unassembled WGS sequence"/>
</dbReference>
<dbReference type="eggNOG" id="KOG3126">
    <property type="taxonomic scope" value="Eukaryota"/>
</dbReference>
<dbReference type="FunCoup" id="B4MU47">
    <property type="interactions" value="1"/>
</dbReference>
<reference evidence="7 8" key="1">
    <citation type="journal article" date="2007" name="Nature">
        <title>Evolution of genes and genomes on the Drosophila phylogeny.</title>
        <authorList>
            <consortium name="Drosophila 12 Genomes Consortium"/>
            <person name="Clark A.G."/>
            <person name="Eisen M.B."/>
            <person name="Smith D.R."/>
            <person name="Bergman C.M."/>
            <person name="Oliver B."/>
            <person name="Markow T.A."/>
            <person name="Kaufman T.C."/>
            <person name="Kellis M."/>
            <person name="Gelbart W."/>
            <person name="Iyer V.N."/>
            <person name="Pollard D.A."/>
            <person name="Sackton T.B."/>
            <person name="Larracuente A.M."/>
            <person name="Singh N.D."/>
            <person name="Abad J.P."/>
            <person name="Abt D.N."/>
            <person name="Adryan B."/>
            <person name="Aguade M."/>
            <person name="Akashi H."/>
            <person name="Anderson W.W."/>
            <person name="Aquadro C.F."/>
            <person name="Ardell D.H."/>
            <person name="Arguello R."/>
            <person name="Artieri C.G."/>
            <person name="Barbash D.A."/>
            <person name="Barker D."/>
            <person name="Barsanti P."/>
            <person name="Batterham P."/>
            <person name="Batzoglou S."/>
            <person name="Begun D."/>
            <person name="Bhutkar A."/>
            <person name="Blanco E."/>
            <person name="Bosak S.A."/>
            <person name="Bradley R.K."/>
            <person name="Brand A.D."/>
            <person name="Brent M.R."/>
            <person name="Brooks A.N."/>
            <person name="Brown R.H."/>
            <person name="Butlin R.K."/>
            <person name="Caggese C."/>
            <person name="Calvi B.R."/>
            <person name="Bernardo de Carvalho A."/>
            <person name="Caspi A."/>
            <person name="Castrezana S."/>
            <person name="Celniker S.E."/>
            <person name="Chang J.L."/>
            <person name="Chapple C."/>
            <person name="Chatterji S."/>
            <person name="Chinwalla A."/>
            <person name="Civetta A."/>
            <person name="Clifton S.W."/>
            <person name="Comeron J.M."/>
            <person name="Costello J.C."/>
            <person name="Coyne J.A."/>
            <person name="Daub J."/>
            <person name="David R.G."/>
            <person name="Delcher A.L."/>
            <person name="Delehaunty K."/>
            <person name="Do C.B."/>
            <person name="Ebling H."/>
            <person name="Edwards K."/>
            <person name="Eickbush T."/>
            <person name="Evans J.D."/>
            <person name="Filipski A."/>
            <person name="Findeiss S."/>
            <person name="Freyhult E."/>
            <person name="Fulton L."/>
            <person name="Fulton R."/>
            <person name="Garcia A.C."/>
            <person name="Gardiner A."/>
            <person name="Garfield D.A."/>
            <person name="Garvin B.E."/>
            <person name="Gibson G."/>
            <person name="Gilbert D."/>
            <person name="Gnerre S."/>
            <person name="Godfrey J."/>
            <person name="Good R."/>
            <person name="Gotea V."/>
            <person name="Gravely B."/>
            <person name="Greenberg A.J."/>
            <person name="Griffiths-Jones S."/>
            <person name="Gross S."/>
            <person name="Guigo R."/>
            <person name="Gustafson E.A."/>
            <person name="Haerty W."/>
            <person name="Hahn M.W."/>
            <person name="Halligan D.L."/>
            <person name="Halpern A.L."/>
            <person name="Halter G.M."/>
            <person name="Han M.V."/>
            <person name="Heger A."/>
            <person name="Hillier L."/>
            <person name="Hinrichs A.S."/>
            <person name="Holmes I."/>
            <person name="Hoskins R.A."/>
            <person name="Hubisz M.J."/>
            <person name="Hultmark D."/>
            <person name="Huntley M.A."/>
            <person name="Jaffe D.B."/>
            <person name="Jagadeeshan S."/>
            <person name="Jeck W.R."/>
            <person name="Johnson J."/>
            <person name="Jones C.D."/>
            <person name="Jordan W.C."/>
            <person name="Karpen G.H."/>
            <person name="Kataoka E."/>
            <person name="Keightley P.D."/>
            <person name="Kheradpour P."/>
            <person name="Kirkness E.F."/>
            <person name="Koerich L.B."/>
            <person name="Kristiansen K."/>
            <person name="Kudrna D."/>
            <person name="Kulathinal R.J."/>
            <person name="Kumar S."/>
            <person name="Kwok R."/>
            <person name="Lander E."/>
            <person name="Langley C.H."/>
            <person name="Lapoint R."/>
            <person name="Lazzaro B.P."/>
            <person name="Lee S.J."/>
            <person name="Levesque L."/>
            <person name="Li R."/>
            <person name="Lin C.F."/>
            <person name="Lin M.F."/>
            <person name="Lindblad-Toh K."/>
            <person name="Llopart A."/>
            <person name="Long M."/>
            <person name="Low L."/>
            <person name="Lozovsky E."/>
            <person name="Lu J."/>
            <person name="Luo M."/>
            <person name="Machado C.A."/>
            <person name="Makalowski W."/>
            <person name="Marzo M."/>
            <person name="Matsuda M."/>
            <person name="Matzkin L."/>
            <person name="McAllister B."/>
            <person name="McBride C.S."/>
            <person name="McKernan B."/>
            <person name="McKernan K."/>
            <person name="Mendez-Lago M."/>
            <person name="Minx P."/>
            <person name="Mollenhauer M.U."/>
            <person name="Montooth K."/>
            <person name="Mount S.M."/>
            <person name="Mu X."/>
            <person name="Myers E."/>
            <person name="Negre B."/>
            <person name="Newfeld S."/>
            <person name="Nielsen R."/>
            <person name="Noor M.A."/>
            <person name="O'Grady P."/>
            <person name="Pachter L."/>
            <person name="Papaceit M."/>
            <person name="Parisi M.J."/>
            <person name="Parisi M."/>
            <person name="Parts L."/>
            <person name="Pedersen J.S."/>
            <person name="Pesole G."/>
            <person name="Phillippy A.M."/>
            <person name="Ponting C.P."/>
            <person name="Pop M."/>
            <person name="Porcelli D."/>
            <person name="Powell J.R."/>
            <person name="Prohaska S."/>
            <person name="Pruitt K."/>
            <person name="Puig M."/>
            <person name="Quesneville H."/>
            <person name="Ram K.R."/>
            <person name="Rand D."/>
            <person name="Rasmussen M.D."/>
            <person name="Reed L.K."/>
            <person name="Reenan R."/>
            <person name="Reily A."/>
            <person name="Remington K.A."/>
            <person name="Rieger T.T."/>
            <person name="Ritchie M.G."/>
            <person name="Robin C."/>
            <person name="Rogers Y.H."/>
            <person name="Rohde C."/>
            <person name="Rozas J."/>
            <person name="Rubenfield M.J."/>
            <person name="Ruiz A."/>
            <person name="Russo S."/>
            <person name="Salzberg S.L."/>
            <person name="Sanchez-Gracia A."/>
            <person name="Saranga D.J."/>
            <person name="Sato H."/>
            <person name="Schaeffer S.W."/>
            <person name="Schatz M.C."/>
            <person name="Schlenke T."/>
            <person name="Schwartz R."/>
            <person name="Segarra C."/>
            <person name="Singh R.S."/>
            <person name="Sirot L."/>
            <person name="Sirota M."/>
            <person name="Sisneros N.B."/>
            <person name="Smith C.D."/>
            <person name="Smith T.F."/>
            <person name="Spieth J."/>
            <person name="Stage D.E."/>
            <person name="Stark A."/>
            <person name="Stephan W."/>
            <person name="Strausberg R.L."/>
            <person name="Strempel S."/>
            <person name="Sturgill D."/>
            <person name="Sutton G."/>
            <person name="Sutton G.G."/>
            <person name="Tao W."/>
            <person name="Teichmann S."/>
            <person name="Tobari Y.N."/>
            <person name="Tomimura Y."/>
            <person name="Tsolas J.M."/>
            <person name="Valente V.L."/>
            <person name="Venter E."/>
            <person name="Venter J.C."/>
            <person name="Vicario S."/>
            <person name="Vieira F.G."/>
            <person name="Vilella A.J."/>
            <person name="Villasante A."/>
            <person name="Walenz B."/>
            <person name="Wang J."/>
            <person name="Wasserman M."/>
            <person name="Watts T."/>
            <person name="Wilson D."/>
            <person name="Wilson R.K."/>
            <person name="Wing R.A."/>
            <person name="Wolfner M.F."/>
            <person name="Wong A."/>
            <person name="Wong G.K."/>
            <person name="Wu C.I."/>
            <person name="Wu G."/>
            <person name="Yamamoto D."/>
            <person name="Yang H.P."/>
            <person name="Yang S.P."/>
            <person name="Yorke J.A."/>
            <person name="Yoshida K."/>
            <person name="Zdobnov E."/>
            <person name="Zhang P."/>
            <person name="Zhang Y."/>
            <person name="Zimin A.V."/>
            <person name="Baldwin J."/>
            <person name="Abdouelleil A."/>
            <person name="Abdulkadir J."/>
            <person name="Abebe A."/>
            <person name="Abera B."/>
            <person name="Abreu J."/>
            <person name="Acer S.C."/>
            <person name="Aftuck L."/>
            <person name="Alexander A."/>
            <person name="An P."/>
            <person name="Anderson E."/>
            <person name="Anderson S."/>
            <person name="Arachi H."/>
            <person name="Azer M."/>
            <person name="Bachantsang P."/>
            <person name="Barry A."/>
            <person name="Bayul T."/>
            <person name="Berlin A."/>
            <person name="Bessette D."/>
            <person name="Bloom T."/>
            <person name="Blye J."/>
            <person name="Boguslavskiy L."/>
            <person name="Bonnet C."/>
            <person name="Boukhgalter B."/>
            <person name="Bourzgui I."/>
            <person name="Brown A."/>
            <person name="Cahill P."/>
            <person name="Channer S."/>
            <person name="Cheshatsang Y."/>
            <person name="Chuda L."/>
            <person name="Citroen M."/>
            <person name="Collymore A."/>
            <person name="Cooke P."/>
            <person name="Costello M."/>
            <person name="D'Aco K."/>
            <person name="Daza R."/>
            <person name="De Haan G."/>
            <person name="DeGray S."/>
            <person name="DeMaso C."/>
            <person name="Dhargay N."/>
            <person name="Dooley K."/>
            <person name="Dooley E."/>
            <person name="Doricent M."/>
            <person name="Dorje P."/>
            <person name="Dorjee K."/>
            <person name="Dupes A."/>
            <person name="Elong R."/>
            <person name="Falk J."/>
            <person name="Farina A."/>
            <person name="Faro S."/>
            <person name="Ferguson D."/>
            <person name="Fisher S."/>
            <person name="Foley C.D."/>
            <person name="Franke A."/>
            <person name="Friedrich D."/>
            <person name="Gadbois L."/>
            <person name="Gearin G."/>
            <person name="Gearin C.R."/>
            <person name="Giannoukos G."/>
            <person name="Goode T."/>
            <person name="Graham J."/>
            <person name="Grandbois E."/>
            <person name="Grewal S."/>
            <person name="Gyaltsen K."/>
            <person name="Hafez N."/>
            <person name="Hagos B."/>
            <person name="Hall J."/>
            <person name="Henson C."/>
            <person name="Hollinger A."/>
            <person name="Honan T."/>
            <person name="Huard M.D."/>
            <person name="Hughes L."/>
            <person name="Hurhula B."/>
            <person name="Husby M.E."/>
            <person name="Kamat A."/>
            <person name="Kanga B."/>
            <person name="Kashin S."/>
            <person name="Khazanovich D."/>
            <person name="Kisner P."/>
            <person name="Lance K."/>
            <person name="Lara M."/>
            <person name="Lee W."/>
            <person name="Lennon N."/>
            <person name="Letendre F."/>
            <person name="LeVine R."/>
            <person name="Lipovsky A."/>
            <person name="Liu X."/>
            <person name="Liu J."/>
            <person name="Liu S."/>
            <person name="Lokyitsang T."/>
            <person name="Lokyitsang Y."/>
            <person name="Lubonja R."/>
            <person name="Lui A."/>
            <person name="MacDonald P."/>
            <person name="Magnisalis V."/>
            <person name="Maru K."/>
            <person name="Matthews C."/>
            <person name="McCusker W."/>
            <person name="McDonough S."/>
            <person name="Mehta T."/>
            <person name="Meldrim J."/>
            <person name="Meneus L."/>
            <person name="Mihai O."/>
            <person name="Mihalev A."/>
            <person name="Mihova T."/>
            <person name="Mittelman R."/>
            <person name="Mlenga V."/>
            <person name="Montmayeur A."/>
            <person name="Mulrain L."/>
            <person name="Navidi A."/>
            <person name="Naylor J."/>
            <person name="Negash T."/>
            <person name="Nguyen T."/>
            <person name="Nguyen N."/>
            <person name="Nicol R."/>
            <person name="Norbu C."/>
            <person name="Norbu N."/>
            <person name="Novod N."/>
            <person name="O'Neill B."/>
            <person name="Osman S."/>
            <person name="Markiewicz E."/>
            <person name="Oyono O.L."/>
            <person name="Patti C."/>
            <person name="Phunkhang P."/>
            <person name="Pierre F."/>
            <person name="Priest M."/>
            <person name="Raghuraman S."/>
            <person name="Rege F."/>
            <person name="Reyes R."/>
            <person name="Rise C."/>
            <person name="Rogov P."/>
            <person name="Ross K."/>
            <person name="Ryan E."/>
            <person name="Settipalli S."/>
            <person name="Shea T."/>
            <person name="Sherpa N."/>
            <person name="Shi L."/>
            <person name="Shih D."/>
            <person name="Sparrow T."/>
            <person name="Spaulding J."/>
            <person name="Stalker J."/>
            <person name="Stange-Thomann N."/>
            <person name="Stavropoulos S."/>
            <person name="Stone C."/>
            <person name="Strader C."/>
            <person name="Tesfaye S."/>
            <person name="Thomson T."/>
            <person name="Thoulutsang Y."/>
            <person name="Thoulutsang D."/>
            <person name="Topham K."/>
            <person name="Topping I."/>
            <person name="Tsamla T."/>
            <person name="Vassiliev H."/>
            <person name="Vo A."/>
            <person name="Wangchuk T."/>
            <person name="Wangdi T."/>
            <person name="Weiand M."/>
            <person name="Wilkinson J."/>
            <person name="Wilson A."/>
            <person name="Yadav S."/>
            <person name="Young G."/>
            <person name="Yu Q."/>
            <person name="Zembek L."/>
            <person name="Zhong D."/>
            <person name="Zimmer A."/>
            <person name="Zwirko Z."/>
            <person name="Jaffe D.B."/>
            <person name="Alvarez P."/>
            <person name="Brockman W."/>
            <person name="Butler J."/>
            <person name="Chin C."/>
            <person name="Gnerre S."/>
            <person name="Grabherr M."/>
            <person name="Kleber M."/>
            <person name="Mauceli E."/>
            <person name="MacCallum I."/>
        </authorList>
    </citation>
    <scope>NUCLEOTIDE SEQUENCE [LARGE SCALE GENOMIC DNA]</scope>
    <source>
        <strain evidence="8">Tucson 14030-0811.24</strain>
    </source>
</reference>
<evidence type="ECO:0000256" key="1">
    <source>
        <dbReference type="ARBA" id="ARBA00004294"/>
    </source>
</evidence>
<dbReference type="PANTHER" id="PTHR11743:SF70">
    <property type="entry name" value="GH26960P-RELATED"/>
    <property type="match status" value="1"/>
</dbReference>
<keyword evidence="4" id="KW-1000">Mitochondrion outer membrane</keyword>
<keyword evidence="5" id="KW-0406">Ion transport</keyword>
<dbReference type="EMBL" id="CH963852">
    <property type="protein sequence ID" value="EDW75636.2"/>
    <property type="molecule type" value="Genomic_DNA"/>
</dbReference>
<dbReference type="KEGG" id="dwi:6641734"/>
<keyword evidence="8" id="KW-1185">Reference proteome</keyword>
<gene>
    <name evidence="7" type="primary">Dwil\GK23975</name>
    <name evidence="7" type="ORF">Dwil_GK23975</name>
</gene>
<feature type="compositionally biased region" description="Basic and acidic residues" evidence="6">
    <location>
        <begin position="76"/>
        <end position="85"/>
    </location>
</feature>
<dbReference type="HOGENOM" id="CLU_543235_0_0_1"/>
<dbReference type="GO" id="GO:0008308">
    <property type="term" value="F:voltage-gated monoatomic anion channel activity"/>
    <property type="evidence" value="ECO:0007669"/>
    <property type="project" value="InterPro"/>
</dbReference>
<sequence>MLHCFPTGKRQHSDEDLHKKKKQKDKNKEQDASGGKPQQSDAAGEAKNKKEEEKKKEQAASGRKPQQSDGAGQAQKKKDEKKKEQVASGGKPKQSDGAGEDHKKKEEEKKKEQVASGGKPQQSDGAGQAQKKEEEKKKEQVATGGKPQQSDGAGQAQKKEEEKKKEQVATGGKPQQSEGAGEVDKKKEGQEREQVASGPIFDEDSEIIPPPPVEGQVGSYFNVGRWAKECLIKGYNYGVFHMECGTTTNNDVGLTTIGSAYPDFKSILGGVEIRKQFGPFHLSHNWQSNNEWLSEAGVNTPIAGGIFSALLRTAYSKQENFEYKAKVKTGFELSPIKMELALPIVNEPKAMGYFVVAPATNWLLGYRAVYNLEEKGFDKHAFCLGYYNGSSEVGLKMVNFQDVRGSIFQRLGKRFAVALQTDLYGGGETRRIDFGGQYMLDSGSLFKAKVKEDGNMGLVYQSKLNDNIEISYHVGFESSSPINGNHKIGVAWILNS</sequence>
<evidence type="ECO:0000256" key="5">
    <source>
        <dbReference type="ARBA" id="ARBA00023114"/>
    </source>
</evidence>
<keyword evidence="5" id="KW-0813">Transport</keyword>
<evidence type="ECO:0000313" key="8">
    <source>
        <dbReference type="Proteomes" id="UP000007798"/>
    </source>
</evidence>
<dbReference type="OrthoDB" id="7827681at2759"/>
<evidence type="ECO:0008006" key="9">
    <source>
        <dbReference type="Google" id="ProtNLM"/>
    </source>
</evidence>
<accession>B4MU47</accession>
<evidence type="ECO:0000256" key="6">
    <source>
        <dbReference type="SAM" id="MobiDB-lite"/>
    </source>
</evidence>
<feature type="compositionally biased region" description="Basic and acidic residues" evidence="6">
    <location>
        <begin position="44"/>
        <end position="58"/>
    </location>
</feature>
<keyword evidence="3" id="KW-1134">Transmembrane beta strand</keyword>
<evidence type="ECO:0000313" key="7">
    <source>
        <dbReference type="EMBL" id="EDW75636.2"/>
    </source>
</evidence>
<dbReference type="GO" id="GO:0046930">
    <property type="term" value="C:pore complex"/>
    <property type="evidence" value="ECO:0007669"/>
    <property type="project" value="UniProtKB-KW"/>
</dbReference>
<dbReference type="PANTHER" id="PTHR11743">
    <property type="entry name" value="VOLTAGE-DEPENDENT ANION-SELECTIVE CHANNEL"/>
    <property type="match status" value="1"/>
</dbReference>
<dbReference type="STRING" id="7260.B4MU47"/>
<feature type="compositionally biased region" description="Basic and acidic residues" evidence="6">
    <location>
        <begin position="99"/>
        <end position="113"/>
    </location>
</feature>
<evidence type="ECO:0000256" key="2">
    <source>
        <dbReference type="ARBA" id="ARBA00007780"/>
    </source>
</evidence>